<dbReference type="RefSeq" id="WP_135766161.1">
    <property type="nucleotide sequence ID" value="NZ_RQET01000001.1"/>
</dbReference>
<dbReference type="AlphaFoldDB" id="A0A4R9GJR9"/>
<keyword evidence="3" id="KW-1185">Reference proteome</keyword>
<evidence type="ECO:0000313" key="3">
    <source>
        <dbReference type="Proteomes" id="UP000298458"/>
    </source>
</evidence>
<accession>A0A4R9GJR9</accession>
<dbReference type="OrthoDB" id="340118at2"/>
<reference evidence="2" key="1">
    <citation type="journal article" date="2019" name="PLoS Negl. Trop. Dis.">
        <title>Revisiting the worldwide diversity of Leptospira species in the environment.</title>
        <authorList>
            <person name="Vincent A.T."/>
            <person name="Schiettekatte O."/>
            <person name="Bourhy P."/>
            <person name="Veyrier F.J."/>
            <person name="Picardeau M."/>
        </authorList>
    </citation>
    <scope>NUCLEOTIDE SEQUENCE [LARGE SCALE GENOMIC DNA]</scope>
    <source>
        <strain evidence="2">SSW15</strain>
    </source>
</reference>
<keyword evidence="1" id="KW-0732">Signal</keyword>
<evidence type="ECO:0000256" key="1">
    <source>
        <dbReference type="SAM" id="SignalP"/>
    </source>
</evidence>
<protein>
    <recommendedName>
        <fullName evidence="4">Alginate export domain-containing protein</fullName>
    </recommendedName>
</protein>
<organism evidence="2 3">
    <name type="scientific">Leptospira fletcheri</name>
    <dbReference type="NCBI Taxonomy" id="2484981"/>
    <lineage>
        <taxon>Bacteria</taxon>
        <taxon>Pseudomonadati</taxon>
        <taxon>Spirochaetota</taxon>
        <taxon>Spirochaetia</taxon>
        <taxon>Leptospirales</taxon>
        <taxon>Leptospiraceae</taxon>
        <taxon>Leptospira</taxon>
    </lineage>
</organism>
<name>A0A4R9GJR9_9LEPT</name>
<dbReference type="NCBIfam" id="NF047476">
    <property type="entry name" value="LA_2168_fam"/>
    <property type="match status" value="1"/>
</dbReference>
<dbReference type="Proteomes" id="UP000298458">
    <property type="component" value="Unassembled WGS sequence"/>
</dbReference>
<feature type="chain" id="PRO_5020446798" description="Alginate export domain-containing protein" evidence="1">
    <location>
        <begin position="22"/>
        <end position="474"/>
    </location>
</feature>
<evidence type="ECO:0008006" key="4">
    <source>
        <dbReference type="Google" id="ProtNLM"/>
    </source>
</evidence>
<proteinExistence type="predicted"/>
<feature type="signal peptide" evidence="1">
    <location>
        <begin position="1"/>
        <end position="21"/>
    </location>
</feature>
<evidence type="ECO:0000313" key="2">
    <source>
        <dbReference type="EMBL" id="TGK13819.1"/>
    </source>
</evidence>
<sequence>MKVRFMVFLCLIFPSVLVAEAESDEAKIRISTFGFKTQGRRNLVEKNQTQTERFGGIALPFWIRFRANSEKEDWKANLELDAVSTGEDKLRILPGKEAYLALYSKGFYWGFGRKSDPNSLPSRFHWNDGVEGFFVETKRSERYRIRFDALDFYRGFPLAENRWLIWQGKDSYLPASARKELGAMSEKSDALSKTKFRYRTGIGFWGKENSGVFYNLQIRYLSLGNWGRFGEETSEARSFSSLGDKDYLSHTKVGLGYLLESFYVLGEGLASRGLDKTATHPQRPQKSLPISGEALRIETGVFGSGWCVSLYGFLPNGDRRSKNGEILELGFVGMGTSPLPNPLLNQIWGWTPGAWVTGAGLEKDSTRIPSKRPSGIFGTQGSFKFGNLRLEIQSSYIQFLSDTGASSGAWSISPKGFSGSFMREGSIAIGWAKREGNVPDLQLDLGGIESDRNTGIKQWYLLFKFGWEFSCVPK</sequence>
<dbReference type="EMBL" id="RQET01000001">
    <property type="protein sequence ID" value="TGK13819.1"/>
    <property type="molecule type" value="Genomic_DNA"/>
</dbReference>
<comment type="caution">
    <text evidence="2">The sequence shown here is derived from an EMBL/GenBank/DDBJ whole genome shotgun (WGS) entry which is preliminary data.</text>
</comment>
<gene>
    <name evidence="2" type="ORF">EHO60_00215</name>
</gene>